<dbReference type="PANTHER" id="PTHR14344">
    <property type="entry name" value="WD REPEAT PROTEIN"/>
    <property type="match status" value="1"/>
</dbReference>
<dbReference type="InterPro" id="IPR015943">
    <property type="entry name" value="WD40/YVTN_repeat-like_dom_sf"/>
</dbReference>
<evidence type="ECO:0000313" key="8">
    <source>
        <dbReference type="Proteomes" id="UP000314294"/>
    </source>
</evidence>
<dbReference type="AlphaFoldDB" id="A0A4Z2HGE0"/>
<feature type="region of interest" description="Disordered" evidence="6">
    <location>
        <begin position="250"/>
        <end position="303"/>
    </location>
</feature>
<organism evidence="7 8">
    <name type="scientific">Liparis tanakae</name>
    <name type="common">Tanaka's snailfish</name>
    <dbReference type="NCBI Taxonomy" id="230148"/>
    <lineage>
        <taxon>Eukaryota</taxon>
        <taxon>Metazoa</taxon>
        <taxon>Chordata</taxon>
        <taxon>Craniata</taxon>
        <taxon>Vertebrata</taxon>
        <taxon>Euteleostomi</taxon>
        <taxon>Actinopterygii</taxon>
        <taxon>Neopterygii</taxon>
        <taxon>Teleostei</taxon>
        <taxon>Neoteleostei</taxon>
        <taxon>Acanthomorphata</taxon>
        <taxon>Eupercaria</taxon>
        <taxon>Perciformes</taxon>
        <taxon>Cottioidei</taxon>
        <taxon>Cottales</taxon>
        <taxon>Liparidae</taxon>
        <taxon>Liparis</taxon>
    </lineage>
</organism>
<comment type="subcellular location">
    <subcellularLocation>
        <location evidence="1">Cytoplasm</location>
    </subcellularLocation>
</comment>
<dbReference type="GO" id="GO:0005737">
    <property type="term" value="C:cytoplasm"/>
    <property type="evidence" value="ECO:0007669"/>
    <property type="project" value="UniProtKB-SubCell"/>
</dbReference>
<dbReference type="OrthoDB" id="5594999at2759"/>
<reference evidence="7 8" key="1">
    <citation type="submission" date="2019-03" db="EMBL/GenBank/DDBJ databases">
        <title>First draft genome of Liparis tanakae, snailfish: a comprehensive survey of snailfish specific genes.</title>
        <authorList>
            <person name="Kim W."/>
            <person name="Song I."/>
            <person name="Jeong J.-H."/>
            <person name="Kim D."/>
            <person name="Kim S."/>
            <person name="Ryu S."/>
            <person name="Song J.Y."/>
            <person name="Lee S.K."/>
        </authorList>
    </citation>
    <scope>NUCLEOTIDE SEQUENCE [LARGE SCALE GENOMIC DNA]</scope>
    <source>
        <tissue evidence="7">Muscle</tissue>
    </source>
</reference>
<keyword evidence="5" id="KW-0677">Repeat</keyword>
<dbReference type="GO" id="GO:0030488">
    <property type="term" value="P:tRNA methylation"/>
    <property type="evidence" value="ECO:0007669"/>
    <property type="project" value="TreeGrafter"/>
</dbReference>
<evidence type="ECO:0000256" key="3">
    <source>
        <dbReference type="ARBA" id="ARBA00022574"/>
    </source>
</evidence>
<keyword evidence="3" id="KW-0853">WD repeat</keyword>
<keyword evidence="4" id="KW-0819">tRNA processing</keyword>
<evidence type="ECO:0000256" key="1">
    <source>
        <dbReference type="ARBA" id="ARBA00004496"/>
    </source>
</evidence>
<dbReference type="Gene3D" id="2.130.10.10">
    <property type="entry name" value="YVTN repeat-like/Quinoprotein amine dehydrogenase"/>
    <property type="match status" value="1"/>
</dbReference>
<evidence type="ECO:0000256" key="4">
    <source>
        <dbReference type="ARBA" id="ARBA00022694"/>
    </source>
</evidence>
<protein>
    <submittedName>
        <fullName evidence="7">WD repeat-containing protein 6</fullName>
    </submittedName>
</protein>
<dbReference type="InterPro" id="IPR036322">
    <property type="entry name" value="WD40_repeat_dom_sf"/>
</dbReference>
<dbReference type="SUPFAM" id="SSF50978">
    <property type="entry name" value="WD40 repeat-like"/>
    <property type="match status" value="1"/>
</dbReference>
<accession>A0A4Z2HGE0</accession>
<evidence type="ECO:0000256" key="6">
    <source>
        <dbReference type="SAM" id="MobiDB-lite"/>
    </source>
</evidence>
<keyword evidence="2" id="KW-0963">Cytoplasm</keyword>
<feature type="compositionally biased region" description="Polar residues" evidence="6">
    <location>
        <begin position="288"/>
        <end position="298"/>
    </location>
</feature>
<dbReference type="PANTHER" id="PTHR14344:SF3">
    <property type="entry name" value="WD REPEAT-CONTAINING PROTEIN 6"/>
    <property type="match status" value="1"/>
</dbReference>
<evidence type="ECO:0000256" key="2">
    <source>
        <dbReference type="ARBA" id="ARBA00022490"/>
    </source>
</evidence>
<keyword evidence="8" id="KW-1185">Reference proteome</keyword>
<sequence>MSLVAVDDKTDGCLLAVACSDGALRYTLLFSAATDGKIAVWDLTGASSLPAGTSSRSPTPPIPRLDVHAHQSGINSLAVRTEDLGHQEGGCLVTVASGGDDGQLTVSTIRVHYPEDRETSLISLETPLQSPNQLHLHLYSQSRVALAHAAPLTALKLLSPDLVVSTSPDQRVCLWRVGSTDIRHIGELFCHVADAAGLAVWEGKMTEEEEGDENKKTRFESEQEIAIWSGSQTGLKVMCQTAAQFNKDNKTADEAKDGEPVGAASETGDPVCCQTSNEKGAETAGECRNQTEANSLGETESDVNTEVDFKASCESEKRRGKTGWVLVCGQGFQLLRVPNMEKDAEMWTARRGKELK</sequence>
<dbReference type="Proteomes" id="UP000314294">
    <property type="component" value="Unassembled WGS sequence"/>
</dbReference>
<gene>
    <name evidence="7" type="primary">Wdr6</name>
    <name evidence="7" type="ORF">EYF80_025078</name>
</gene>
<dbReference type="InterPro" id="IPR051973">
    <property type="entry name" value="tRNA_Anticodon_Mtase-Reg"/>
</dbReference>
<evidence type="ECO:0000256" key="5">
    <source>
        <dbReference type="ARBA" id="ARBA00022737"/>
    </source>
</evidence>
<dbReference type="EMBL" id="SRLO01000248">
    <property type="protein sequence ID" value="TNN64671.1"/>
    <property type="molecule type" value="Genomic_DNA"/>
</dbReference>
<evidence type="ECO:0000313" key="7">
    <source>
        <dbReference type="EMBL" id="TNN64671.1"/>
    </source>
</evidence>
<feature type="compositionally biased region" description="Basic and acidic residues" evidence="6">
    <location>
        <begin position="250"/>
        <end position="259"/>
    </location>
</feature>
<comment type="caution">
    <text evidence="7">The sequence shown here is derived from an EMBL/GenBank/DDBJ whole genome shotgun (WGS) entry which is preliminary data.</text>
</comment>
<proteinExistence type="predicted"/>
<name>A0A4Z2HGE0_9TELE</name>